<dbReference type="AlphaFoldDB" id="A0A381WES4"/>
<proteinExistence type="predicted"/>
<name>A0A381WES4_9ZZZZ</name>
<dbReference type="EMBL" id="UINC01011584">
    <property type="protein sequence ID" value="SVA51030.1"/>
    <property type="molecule type" value="Genomic_DNA"/>
</dbReference>
<dbReference type="CDD" id="cd23763">
    <property type="entry name" value="ASKHA_ATPase_ROK"/>
    <property type="match status" value="1"/>
</dbReference>
<reference evidence="1" key="1">
    <citation type="submission" date="2018-05" db="EMBL/GenBank/DDBJ databases">
        <authorList>
            <person name="Lanie J.A."/>
            <person name="Ng W.-L."/>
            <person name="Kazmierczak K.M."/>
            <person name="Andrzejewski T.M."/>
            <person name="Davidsen T.M."/>
            <person name="Wayne K.J."/>
            <person name="Tettelin H."/>
            <person name="Glass J.I."/>
            <person name="Rusch D."/>
            <person name="Podicherti R."/>
            <person name="Tsui H.-C.T."/>
            <person name="Winkler M.E."/>
        </authorList>
    </citation>
    <scope>NUCLEOTIDE SEQUENCE</scope>
</reference>
<gene>
    <name evidence="1" type="ORF">METZ01_LOCUS103884</name>
</gene>
<organism evidence="1">
    <name type="scientific">marine metagenome</name>
    <dbReference type="NCBI Taxonomy" id="408172"/>
    <lineage>
        <taxon>unclassified sequences</taxon>
        <taxon>metagenomes</taxon>
        <taxon>ecological metagenomes</taxon>
    </lineage>
</organism>
<evidence type="ECO:0000313" key="1">
    <source>
        <dbReference type="EMBL" id="SVA51030.1"/>
    </source>
</evidence>
<accession>A0A381WES4</accession>
<sequence length="295" mass="32910">MAQSVTYNSITGLVSPGEFQLEVNYSDSPKWNSKFIPVHLDLQRQEFSEGNIYLTQPEIDQGNVIVETIQDIISKTESDSIGLCFPGIKNDRGVVIMANGPRIPDLLERIQGIGSIPHDSDCCVLGEWKSTIGKLQNCDNAVYIGGGTGIADGIILKGKMIDFNARNDVKRSWELKIPSGETIESCLSPKWMIHQWNLSQREKVETLDQLSQNQNANTIFEKATEAFSFLIQNRTQFFKANHAKIEKIVIGQRLGIFMANSKLISLLESNTDIPLDYSTDRRTAALGAAWKRICS</sequence>
<dbReference type="Gene3D" id="3.30.420.40">
    <property type="match status" value="1"/>
</dbReference>
<protein>
    <recommendedName>
        <fullName evidence="2">ROK family protein</fullName>
    </recommendedName>
</protein>
<evidence type="ECO:0008006" key="2">
    <source>
        <dbReference type="Google" id="ProtNLM"/>
    </source>
</evidence>